<name>A0A0M3IJ37_ASCLU</name>
<dbReference type="WBParaSite" id="ALUE_0001861901-mRNA-1">
    <property type="protein sequence ID" value="ALUE_0001861901-mRNA-1"/>
    <property type="gene ID" value="ALUE_0001861901"/>
</dbReference>
<organism evidence="1 2">
    <name type="scientific">Ascaris lumbricoides</name>
    <name type="common">Giant roundworm</name>
    <dbReference type="NCBI Taxonomy" id="6252"/>
    <lineage>
        <taxon>Eukaryota</taxon>
        <taxon>Metazoa</taxon>
        <taxon>Ecdysozoa</taxon>
        <taxon>Nematoda</taxon>
        <taxon>Chromadorea</taxon>
        <taxon>Rhabditida</taxon>
        <taxon>Spirurina</taxon>
        <taxon>Ascaridomorpha</taxon>
        <taxon>Ascaridoidea</taxon>
        <taxon>Ascarididae</taxon>
        <taxon>Ascaris</taxon>
    </lineage>
</organism>
<dbReference type="AlphaFoldDB" id="A0A0M3IJ37"/>
<proteinExistence type="predicted"/>
<evidence type="ECO:0000313" key="2">
    <source>
        <dbReference type="WBParaSite" id="ALUE_0001861901-mRNA-1"/>
    </source>
</evidence>
<accession>A0A0M3IJ37</accession>
<keyword evidence="1" id="KW-1185">Reference proteome</keyword>
<sequence>MLSHGYLHCSICSTGRGIAPTASSCRGCYSRSLYDIRTCQLRKTIVKISGYPSLTLQNMEHDDEDEKHSLKSLIIADSESKDCRNEALKLTSLLRSNISDPALTW</sequence>
<dbReference type="Proteomes" id="UP000036681">
    <property type="component" value="Unplaced"/>
</dbReference>
<evidence type="ECO:0000313" key="1">
    <source>
        <dbReference type="Proteomes" id="UP000036681"/>
    </source>
</evidence>
<reference evidence="2" key="1">
    <citation type="submission" date="2017-02" db="UniProtKB">
        <authorList>
            <consortium name="WormBaseParasite"/>
        </authorList>
    </citation>
    <scope>IDENTIFICATION</scope>
</reference>
<protein>
    <submittedName>
        <fullName evidence="2">Nuclear receptor domain-containing protein</fullName>
    </submittedName>
</protein>